<evidence type="ECO:0000256" key="5">
    <source>
        <dbReference type="ARBA" id="ARBA00023274"/>
    </source>
</evidence>
<proteinExistence type="inferred from homology"/>
<dbReference type="InterPro" id="IPR018271">
    <property type="entry name" value="Ribosomal_uS14_CS"/>
</dbReference>
<geneLocation type="chloroplast" evidence="6"/>
<evidence type="ECO:0000256" key="4">
    <source>
        <dbReference type="ARBA" id="ARBA00022980"/>
    </source>
</evidence>
<sequence length="100" mass="11747">MARKKFFHPEKKRPKLDLVALSTYRCSWQQTCMNHFTKYVSGISPKLQSPPLGLAPTRLHRRCFLTGLFRGNYCNFPLSGHILREKQDACLFFRATRISW</sequence>
<evidence type="ECO:0000313" key="6">
    <source>
        <dbReference type="EMBL" id="ATQ36630.1"/>
    </source>
</evidence>
<dbReference type="GO" id="GO:0015935">
    <property type="term" value="C:small ribosomal subunit"/>
    <property type="evidence" value="ECO:0007669"/>
    <property type="project" value="TreeGrafter"/>
</dbReference>
<dbReference type="GO" id="GO:0019843">
    <property type="term" value="F:rRNA binding"/>
    <property type="evidence" value="ECO:0007669"/>
    <property type="project" value="UniProtKB-KW"/>
</dbReference>
<keyword evidence="4 6" id="KW-0689">Ribosomal protein</keyword>
<protein>
    <submittedName>
        <fullName evidence="6">Ribosomal protein S14</fullName>
    </submittedName>
</protein>
<dbReference type="GO" id="GO:0005737">
    <property type="term" value="C:cytoplasm"/>
    <property type="evidence" value="ECO:0007669"/>
    <property type="project" value="UniProtKB-ARBA"/>
</dbReference>
<gene>
    <name evidence="6" type="primary">rps14</name>
</gene>
<dbReference type="PANTHER" id="PTHR19836:SF19">
    <property type="entry name" value="SMALL RIBOSOMAL SUBUNIT PROTEIN US14M"/>
    <property type="match status" value="1"/>
</dbReference>
<dbReference type="AlphaFoldDB" id="A0A2H4N050"/>
<dbReference type="Pfam" id="PF00253">
    <property type="entry name" value="Ribosomal_S14"/>
    <property type="match status" value="1"/>
</dbReference>
<reference evidence="6" key="1">
    <citation type="submission" date="2016-10" db="EMBL/GenBank/DDBJ databases">
        <title>Genetic characterization of selected species of family legumoinosae based on rps 14 gene.</title>
        <authorList>
            <person name="Abbasi B."/>
            <person name="Mahmood T."/>
        </authorList>
    </citation>
    <scope>NUCLEOTIDE SEQUENCE</scope>
</reference>
<keyword evidence="3" id="KW-0694">RNA-binding</keyword>
<accession>A0A2H4N050</accession>
<keyword evidence="2" id="KW-0699">rRNA-binding</keyword>
<dbReference type="SUPFAM" id="SSF57716">
    <property type="entry name" value="Glucocorticoid receptor-like (DNA-binding domain)"/>
    <property type="match status" value="1"/>
</dbReference>
<evidence type="ECO:0000256" key="1">
    <source>
        <dbReference type="ARBA" id="ARBA00009083"/>
    </source>
</evidence>
<keyword evidence="6" id="KW-0934">Plastid</keyword>
<keyword evidence="5" id="KW-0687">Ribonucleoprotein</keyword>
<dbReference type="InterPro" id="IPR001209">
    <property type="entry name" value="Ribosomal_uS14"/>
</dbReference>
<dbReference type="GO" id="GO:0003735">
    <property type="term" value="F:structural constituent of ribosome"/>
    <property type="evidence" value="ECO:0007669"/>
    <property type="project" value="InterPro"/>
</dbReference>
<dbReference type="EMBL" id="KY041996">
    <property type="protein sequence ID" value="ATQ36630.1"/>
    <property type="molecule type" value="Genomic_DNA"/>
</dbReference>
<dbReference type="PROSITE" id="PS00527">
    <property type="entry name" value="RIBOSOMAL_S14"/>
    <property type="match status" value="1"/>
</dbReference>
<name>A0A2H4N050_9FABA</name>
<dbReference type="Gene3D" id="1.10.287.1480">
    <property type="match status" value="1"/>
</dbReference>
<dbReference type="GO" id="GO:0006412">
    <property type="term" value="P:translation"/>
    <property type="evidence" value="ECO:0007669"/>
    <property type="project" value="InterPro"/>
</dbReference>
<evidence type="ECO:0000256" key="2">
    <source>
        <dbReference type="ARBA" id="ARBA00022730"/>
    </source>
</evidence>
<organism evidence="6">
    <name type="scientific">Vicia sepium</name>
    <dbReference type="NCBI Taxonomy" id="347188"/>
    <lineage>
        <taxon>Eukaryota</taxon>
        <taxon>Viridiplantae</taxon>
        <taxon>Streptophyta</taxon>
        <taxon>Embryophyta</taxon>
        <taxon>Tracheophyta</taxon>
        <taxon>Spermatophyta</taxon>
        <taxon>Magnoliopsida</taxon>
        <taxon>eudicotyledons</taxon>
        <taxon>Gunneridae</taxon>
        <taxon>Pentapetalae</taxon>
        <taxon>rosids</taxon>
        <taxon>fabids</taxon>
        <taxon>Fabales</taxon>
        <taxon>Fabaceae</taxon>
        <taxon>Papilionoideae</taxon>
        <taxon>50 kb inversion clade</taxon>
        <taxon>NPAAA clade</taxon>
        <taxon>Hologalegina</taxon>
        <taxon>IRL clade</taxon>
        <taxon>Fabeae</taxon>
        <taxon>Vicia</taxon>
    </lineage>
</organism>
<comment type="similarity">
    <text evidence="1">Belongs to the universal ribosomal protein uS14 family.</text>
</comment>
<evidence type="ECO:0000256" key="3">
    <source>
        <dbReference type="ARBA" id="ARBA00022884"/>
    </source>
</evidence>
<dbReference type="PANTHER" id="PTHR19836">
    <property type="entry name" value="30S RIBOSOMAL PROTEIN S14"/>
    <property type="match status" value="1"/>
</dbReference>
<keyword evidence="6" id="KW-0150">Chloroplast</keyword>